<organism evidence="1 2">
    <name type="scientific">Linum tenue</name>
    <dbReference type="NCBI Taxonomy" id="586396"/>
    <lineage>
        <taxon>Eukaryota</taxon>
        <taxon>Viridiplantae</taxon>
        <taxon>Streptophyta</taxon>
        <taxon>Embryophyta</taxon>
        <taxon>Tracheophyta</taxon>
        <taxon>Spermatophyta</taxon>
        <taxon>Magnoliopsida</taxon>
        <taxon>eudicotyledons</taxon>
        <taxon>Gunneridae</taxon>
        <taxon>Pentapetalae</taxon>
        <taxon>rosids</taxon>
        <taxon>fabids</taxon>
        <taxon>Malpighiales</taxon>
        <taxon>Linaceae</taxon>
        <taxon>Linum</taxon>
    </lineage>
</organism>
<protein>
    <submittedName>
        <fullName evidence="1">Uncharacterized protein</fullName>
    </submittedName>
</protein>
<keyword evidence="2" id="KW-1185">Reference proteome</keyword>
<evidence type="ECO:0000313" key="2">
    <source>
        <dbReference type="Proteomes" id="UP001154282"/>
    </source>
</evidence>
<reference evidence="1" key="1">
    <citation type="submission" date="2022-08" db="EMBL/GenBank/DDBJ databases">
        <authorList>
            <person name="Gutierrez-Valencia J."/>
        </authorList>
    </citation>
    <scope>NUCLEOTIDE SEQUENCE</scope>
</reference>
<gene>
    <name evidence="1" type="ORF">LITE_LOCUS46947</name>
</gene>
<dbReference type="EMBL" id="CAMGYJ010000010">
    <property type="protein sequence ID" value="CAI0553723.1"/>
    <property type="molecule type" value="Genomic_DNA"/>
</dbReference>
<sequence length="123" mass="13545">MFAAALSFDVLILMKMVDRHFTISSDSLLASRTSSEKPEDEVASSSANLHSTFIDFEGTTEPLSSDIRLLSNSLLRGVAALPFLFSGVCFSFDELLHDRFSFPLSSYGEDEITLLEPCPLCLD</sequence>
<accession>A0AAV0RBB9</accession>
<comment type="caution">
    <text evidence="1">The sequence shown here is derived from an EMBL/GenBank/DDBJ whole genome shotgun (WGS) entry which is preliminary data.</text>
</comment>
<evidence type="ECO:0000313" key="1">
    <source>
        <dbReference type="EMBL" id="CAI0553723.1"/>
    </source>
</evidence>
<dbReference type="Proteomes" id="UP001154282">
    <property type="component" value="Unassembled WGS sequence"/>
</dbReference>
<name>A0AAV0RBB9_9ROSI</name>
<proteinExistence type="predicted"/>
<dbReference type="AlphaFoldDB" id="A0AAV0RBB9"/>